<dbReference type="AlphaFoldDB" id="A0A1M6GJA5"/>
<dbReference type="Proteomes" id="UP000184231">
    <property type="component" value="Unassembled WGS sequence"/>
</dbReference>
<reference evidence="3" key="1">
    <citation type="submission" date="2016-11" db="EMBL/GenBank/DDBJ databases">
        <authorList>
            <person name="Varghese N."/>
            <person name="Submissions S."/>
        </authorList>
    </citation>
    <scope>NUCLEOTIDE SEQUENCE [LARGE SCALE GENOMIC DNA]</scope>
    <source>
        <strain evidence="3">CGMCC 1.8863</strain>
    </source>
</reference>
<evidence type="ECO:0000259" key="1">
    <source>
        <dbReference type="Pfam" id="PF13568"/>
    </source>
</evidence>
<evidence type="ECO:0000313" key="3">
    <source>
        <dbReference type="Proteomes" id="UP000184231"/>
    </source>
</evidence>
<sequence length="229" mass="26457">MKRFFILVFLSAQAFVHSQEIEGSMRPVSNYLEDQFYLGVTYNLFTNLPKDISHRNLSYGLQGGFIKDIPLNEARTIAMGAGLGFGINSYYTNLLASKTEENITYSRIESKTDYSRNKIETHILEFPIEFRWRNSSPEEYKFWRVYSGVKMGYVLNARSKYVSDLKNISFSNGEIKKFQYGLTFSVGYNTFNFHAYYALSSLFNKDVTLASGEQLKVKPLRVGLIFYIL</sequence>
<dbReference type="OrthoDB" id="959017at2"/>
<dbReference type="InterPro" id="IPR025665">
    <property type="entry name" value="Beta-barrel_OMP_2"/>
</dbReference>
<dbReference type="RefSeq" id="WP_072764406.1">
    <property type="nucleotide sequence ID" value="NZ_FQYX01000011.1"/>
</dbReference>
<evidence type="ECO:0000313" key="2">
    <source>
        <dbReference type="EMBL" id="SHJ10009.1"/>
    </source>
</evidence>
<dbReference type="Pfam" id="PF13568">
    <property type="entry name" value="OMP_b-brl_2"/>
    <property type="match status" value="1"/>
</dbReference>
<accession>A0A1M6GJA5</accession>
<keyword evidence="3" id="KW-1185">Reference proteome</keyword>
<dbReference type="STRING" id="558155.SAMN04487911_11135"/>
<proteinExistence type="predicted"/>
<feature type="domain" description="Outer membrane protein beta-barrel" evidence="1">
    <location>
        <begin position="26"/>
        <end position="204"/>
    </location>
</feature>
<dbReference type="EMBL" id="FQYX01000011">
    <property type="protein sequence ID" value="SHJ10009.1"/>
    <property type="molecule type" value="Genomic_DNA"/>
</dbReference>
<gene>
    <name evidence="2" type="ORF">SAMN04487911_11135</name>
</gene>
<protein>
    <submittedName>
        <fullName evidence="2">Outer membrane protein beta-barrel domain-containing protein</fullName>
    </submittedName>
</protein>
<name>A0A1M6GJA5_9FLAO</name>
<organism evidence="2 3">
    <name type="scientific">Arenibacter nanhaiticus</name>
    <dbReference type="NCBI Taxonomy" id="558155"/>
    <lineage>
        <taxon>Bacteria</taxon>
        <taxon>Pseudomonadati</taxon>
        <taxon>Bacteroidota</taxon>
        <taxon>Flavobacteriia</taxon>
        <taxon>Flavobacteriales</taxon>
        <taxon>Flavobacteriaceae</taxon>
        <taxon>Arenibacter</taxon>
    </lineage>
</organism>